<dbReference type="PIRSF" id="PIRSF037004">
    <property type="entry name" value="UCP037004"/>
    <property type="match status" value="1"/>
</dbReference>
<evidence type="ECO:0000313" key="2">
    <source>
        <dbReference type="EMBL" id="AJQ94050.1"/>
    </source>
</evidence>
<organism evidence="2 3">
    <name type="scientific">Gynuella sunshinyii YC6258</name>
    <dbReference type="NCBI Taxonomy" id="1445510"/>
    <lineage>
        <taxon>Bacteria</taxon>
        <taxon>Pseudomonadati</taxon>
        <taxon>Pseudomonadota</taxon>
        <taxon>Gammaproteobacteria</taxon>
        <taxon>Oceanospirillales</taxon>
        <taxon>Saccharospirillaceae</taxon>
        <taxon>Gynuella</taxon>
    </lineage>
</organism>
<dbReference type="InterPro" id="IPR007553">
    <property type="entry name" value="2-thiour_desulf"/>
</dbReference>
<dbReference type="KEGG" id="gsn:YC6258_02006"/>
<dbReference type="PANTHER" id="PTHR30087">
    <property type="entry name" value="INNER MEMBRANE PROTEIN"/>
    <property type="match status" value="1"/>
</dbReference>
<evidence type="ECO:0000313" key="3">
    <source>
        <dbReference type="Proteomes" id="UP000032266"/>
    </source>
</evidence>
<dbReference type="STRING" id="1445510.YC6258_02006"/>
<keyword evidence="3" id="KW-1185">Reference proteome</keyword>
<gene>
    <name evidence="2" type="ORF">YC6258_02006</name>
</gene>
<dbReference type="Proteomes" id="UP000032266">
    <property type="component" value="Chromosome"/>
</dbReference>
<dbReference type="InterPro" id="IPR013560">
    <property type="entry name" value="DUF1722"/>
</dbReference>
<dbReference type="PATRIC" id="fig|1445510.3.peg.1963"/>
<accession>A0A0C5V3E3</accession>
<dbReference type="AlphaFoldDB" id="A0A0C5V3E3"/>
<reference evidence="2 3" key="1">
    <citation type="submission" date="2014-01" db="EMBL/GenBank/DDBJ databases">
        <title>Full genme sequencing of cellulolytic bacterium Gynuella sunshinyii YC6258T gen. nov., sp. nov.</title>
        <authorList>
            <person name="Khan H."/>
            <person name="Chung E.J."/>
            <person name="Chung Y.R."/>
        </authorList>
    </citation>
    <scope>NUCLEOTIDE SEQUENCE [LARGE SCALE GENOMIC DNA]</scope>
    <source>
        <strain evidence="2 3">YC6258</strain>
    </source>
</reference>
<dbReference type="Pfam" id="PF04463">
    <property type="entry name" value="2-thiour_desulf"/>
    <property type="match status" value="1"/>
</dbReference>
<dbReference type="HOGENOM" id="CLU_076318_0_0_6"/>
<dbReference type="OrthoDB" id="495783at2"/>
<dbReference type="PANTHER" id="PTHR30087:SF0">
    <property type="entry name" value="INNER MEMBRANE PROTEIN"/>
    <property type="match status" value="1"/>
</dbReference>
<evidence type="ECO:0000259" key="1">
    <source>
        <dbReference type="Pfam" id="PF08349"/>
    </source>
</evidence>
<feature type="domain" description="DUF1722" evidence="1">
    <location>
        <begin position="195"/>
        <end position="313"/>
    </location>
</feature>
<dbReference type="InterPro" id="IPR017087">
    <property type="entry name" value="UCP037004"/>
</dbReference>
<dbReference type="EMBL" id="CP007142">
    <property type="protein sequence ID" value="AJQ94050.1"/>
    <property type="molecule type" value="Genomic_DNA"/>
</dbReference>
<proteinExistence type="predicted"/>
<name>A0A0C5V3E3_9GAMM</name>
<protein>
    <recommendedName>
        <fullName evidence="1">DUF1722 domain-containing protein</fullName>
    </recommendedName>
</protein>
<dbReference type="Pfam" id="PF08349">
    <property type="entry name" value="DUF1722"/>
    <property type="match status" value="1"/>
</dbReference>
<sequence length="322" mass="36730">MENMFDGKVRVGISSCLLGQEVRFNGGHKRDTFVTNELSRYFDYQPFCPEVEAGLGIPRQVIRLIQTDRGDRAVNSGDYSLDHTDVLTGLADELLPSLQGLCGYIFMQKSPSCGVFRVKSYHQQSGIPDPKGQGVFAARVQQLLPWLPIEEAGRLHDSHLGENFLTRVFTLSDWRKNVQAVPSIARLMEFQSRNKYLLMAHNPELAKQLGAELAAVKRDELEAFLPRYRQLLMQILARPASRGQKINALEHVKGYLKNHLSAKEKRLLQQIIEDYRNDQIPFVVPLTMIHHLINVHLSDHTYLQQQSFLEPVPKELGFTNRT</sequence>